<accession>A0A0N0BN23</accession>
<comment type="caution">
    <text evidence="1">The sequence shown here is derived from an EMBL/GenBank/DDBJ whole genome shotgun (WGS) entry which is preliminary data.</text>
</comment>
<gene>
    <name evidence="1" type="ORF">AMS69_17315</name>
</gene>
<protein>
    <submittedName>
        <fullName evidence="1">Uncharacterized protein</fullName>
    </submittedName>
</protein>
<dbReference type="InterPro" id="IPR045396">
    <property type="entry name" value="DUF6517"/>
</dbReference>
<proteinExistence type="predicted"/>
<evidence type="ECO:0000313" key="1">
    <source>
        <dbReference type="EMBL" id="KOX91866.1"/>
    </source>
</evidence>
<dbReference type="OrthoDB" id="271308at2157"/>
<reference evidence="1 2" key="1">
    <citation type="submission" date="2015-08" db="EMBL/GenBank/DDBJ databases">
        <title>Genomes of Isolates from Cabo Rojo, PR.</title>
        <authorList>
            <person name="Sanchez-Nieves R.L."/>
            <person name="Montalvo-Rodriguez R."/>
        </authorList>
    </citation>
    <scope>NUCLEOTIDE SEQUENCE [LARGE SCALE GENOMIC DNA]</scope>
    <source>
        <strain evidence="1 2">SL3</strain>
    </source>
</reference>
<dbReference type="Pfam" id="PF20127">
    <property type="entry name" value="DUF6517"/>
    <property type="match status" value="1"/>
</dbReference>
<dbReference type="EMBL" id="LIUF01000006">
    <property type="protein sequence ID" value="KOX91866.1"/>
    <property type="molecule type" value="Genomic_DNA"/>
</dbReference>
<evidence type="ECO:0000313" key="2">
    <source>
        <dbReference type="Proteomes" id="UP000037729"/>
    </source>
</evidence>
<dbReference type="RefSeq" id="WP_053969301.1">
    <property type="nucleotide sequence ID" value="NZ_LIUF01000006.1"/>
</dbReference>
<dbReference type="AlphaFoldDB" id="A0A0N0BN23"/>
<keyword evidence="2" id="KW-1185">Reference proteome</keyword>
<organism evidence="1 2">
    <name type="scientific">Haloarcula rubripromontorii</name>
    <dbReference type="NCBI Taxonomy" id="1705562"/>
    <lineage>
        <taxon>Archaea</taxon>
        <taxon>Methanobacteriati</taxon>
        <taxon>Methanobacteriota</taxon>
        <taxon>Stenosarchaea group</taxon>
        <taxon>Halobacteria</taxon>
        <taxon>Halobacteriales</taxon>
        <taxon>Haloarculaceae</taxon>
        <taxon>Haloarcula</taxon>
    </lineage>
</organism>
<sequence>MNRREYLLTGATLGTAGLAGCSFLAAAEAPPPNVPTAQLNDGGWTRTDQSSETVFDRSYGPVSVEAVSSTVQYVDEQLQERVASRTLDQVQTALSVFFATRVDFSPNLDNLPAGVGRKELLAEVRTNARDSFEQQMEAQGLTDIEQSGEGTIDIATGETAETVELSAVYPFEGLSFAVTENEAVEIPASNIDISAMFAVWHHGDFVIISGGAYPAQNFAQTVETDLSDGITVSVDVDLGLQPATYRTEVRDLVAGVQ</sequence>
<name>A0A0N0BN23_9EURY</name>
<dbReference type="Proteomes" id="UP000037729">
    <property type="component" value="Unassembled WGS sequence"/>
</dbReference>
<dbReference type="PROSITE" id="PS51257">
    <property type="entry name" value="PROKAR_LIPOPROTEIN"/>
    <property type="match status" value="1"/>
</dbReference>
<dbReference type="PATRIC" id="fig|1705562.3.peg.3857"/>